<keyword evidence="11 13" id="KW-0472">Membrane</keyword>
<dbReference type="InterPro" id="IPR017790">
    <property type="entry name" value="Penicillin-binding_protein_2"/>
</dbReference>
<dbReference type="GO" id="GO:0008658">
    <property type="term" value="F:penicillin binding"/>
    <property type="evidence" value="ECO:0007669"/>
    <property type="project" value="InterPro"/>
</dbReference>
<evidence type="ECO:0000256" key="13">
    <source>
        <dbReference type="SAM" id="Phobius"/>
    </source>
</evidence>
<reference evidence="16 17" key="1">
    <citation type="journal article" date="2015" name="Nature">
        <title>rRNA introns, odd ribosomes, and small enigmatic genomes across a large radiation of phyla.</title>
        <authorList>
            <person name="Brown C.T."/>
            <person name="Hug L.A."/>
            <person name="Thomas B.C."/>
            <person name="Sharon I."/>
            <person name="Castelle C.J."/>
            <person name="Singh A."/>
            <person name="Wilkins M.J."/>
            <person name="Williams K.H."/>
            <person name="Banfield J.F."/>
        </authorList>
    </citation>
    <scope>NUCLEOTIDE SEQUENCE [LARGE SCALE GENOMIC DNA]</scope>
</reference>
<feature type="domain" description="Penicillin-binding protein transpeptidase" evidence="14">
    <location>
        <begin position="286"/>
        <end position="617"/>
    </location>
</feature>
<dbReference type="InterPro" id="IPR005311">
    <property type="entry name" value="PBP_dimer"/>
</dbReference>
<protein>
    <submittedName>
        <fullName evidence="16">Penicillin-binding protein 2</fullName>
    </submittedName>
</protein>
<evidence type="ECO:0000256" key="5">
    <source>
        <dbReference type="ARBA" id="ARBA00022670"/>
    </source>
</evidence>
<keyword evidence="10 13" id="KW-1133">Transmembrane helix</keyword>
<evidence type="ECO:0000313" key="17">
    <source>
        <dbReference type="Proteomes" id="UP000034072"/>
    </source>
</evidence>
<keyword evidence="6 13" id="KW-0812">Transmembrane</keyword>
<evidence type="ECO:0000259" key="14">
    <source>
        <dbReference type="Pfam" id="PF00905"/>
    </source>
</evidence>
<dbReference type="InterPro" id="IPR001460">
    <property type="entry name" value="PCN-bd_Tpept"/>
</dbReference>
<dbReference type="Gene3D" id="3.90.1310.10">
    <property type="entry name" value="Penicillin-binding protein 2a (Domain 2)"/>
    <property type="match status" value="1"/>
</dbReference>
<evidence type="ECO:0000256" key="8">
    <source>
        <dbReference type="ARBA" id="ARBA00022960"/>
    </source>
</evidence>
<evidence type="ECO:0000313" key="16">
    <source>
        <dbReference type="EMBL" id="KKR40796.1"/>
    </source>
</evidence>
<organism evidence="16 17">
    <name type="scientific">Candidatus Yanofskybacteria bacterium GW2011_GWE2_40_11</name>
    <dbReference type="NCBI Taxonomy" id="1619033"/>
    <lineage>
        <taxon>Bacteria</taxon>
        <taxon>Candidatus Yanofskyibacteriota</taxon>
    </lineage>
</organism>
<keyword evidence="8" id="KW-0133">Cell shape</keyword>
<dbReference type="InterPro" id="IPR036138">
    <property type="entry name" value="PBP_dimer_sf"/>
</dbReference>
<dbReference type="NCBIfam" id="TIGR03423">
    <property type="entry name" value="pbp2_mrdA"/>
    <property type="match status" value="1"/>
</dbReference>
<comment type="subcellular location">
    <subcellularLocation>
        <location evidence="2">Cell membrane</location>
    </subcellularLocation>
    <subcellularLocation>
        <location evidence="1">Membrane</location>
        <topology evidence="1">Single-pass membrane protein</topology>
    </subcellularLocation>
</comment>
<dbReference type="Pfam" id="PF03717">
    <property type="entry name" value="PBP_dimer"/>
    <property type="match status" value="1"/>
</dbReference>
<evidence type="ECO:0000259" key="15">
    <source>
        <dbReference type="Pfam" id="PF03717"/>
    </source>
</evidence>
<dbReference type="GO" id="GO:0009252">
    <property type="term" value="P:peptidoglycan biosynthetic process"/>
    <property type="evidence" value="ECO:0007669"/>
    <property type="project" value="UniProtKB-KW"/>
</dbReference>
<dbReference type="InterPro" id="IPR050515">
    <property type="entry name" value="Beta-lactam/transpept"/>
</dbReference>
<dbReference type="SUPFAM" id="SSF56601">
    <property type="entry name" value="beta-lactamase/transpeptidase-like"/>
    <property type="match status" value="1"/>
</dbReference>
<dbReference type="PANTHER" id="PTHR30627">
    <property type="entry name" value="PEPTIDOGLYCAN D,D-TRANSPEPTIDASE"/>
    <property type="match status" value="1"/>
</dbReference>
<keyword evidence="7" id="KW-0378">Hydrolase</keyword>
<keyword evidence="9" id="KW-0573">Peptidoglycan synthesis</keyword>
<dbReference type="Gene3D" id="3.40.710.10">
    <property type="entry name" value="DD-peptidase/beta-lactamase superfamily"/>
    <property type="match status" value="1"/>
</dbReference>
<dbReference type="GO" id="GO:0008360">
    <property type="term" value="P:regulation of cell shape"/>
    <property type="evidence" value="ECO:0007669"/>
    <property type="project" value="UniProtKB-KW"/>
</dbReference>
<dbReference type="GO" id="GO:0006508">
    <property type="term" value="P:proteolysis"/>
    <property type="evidence" value="ECO:0007669"/>
    <property type="project" value="UniProtKB-KW"/>
</dbReference>
<keyword evidence="5" id="KW-0645">Protease</keyword>
<evidence type="ECO:0000256" key="3">
    <source>
        <dbReference type="ARBA" id="ARBA00022475"/>
    </source>
</evidence>
<keyword evidence="4" id="KW-0997">Cell inner membrane</keyword>
<evidence type="ECO:0000256" key="10">
    <source>
        <dbReference type="ARBA" id="ARBA00022989"/>
    </source>
</evidence>
<evidence type="ECO:0000256" key="6">
    <source>
        <dbReference type="ARBA" id="ARBA00022692"/>
    </source>
</evidence>
<name>A0A0G0QTZ0_9BACT</name>
<keyword evidence="3" id="KW-1003">Cell membrane</keyword>
<dbReference type="GO" id="GO:0071972">
    <property type="term" value="F:peptidoglycan L,D-transpeptidase activity"/>
    <property type="evidence" value="ECO:0007669"/>
    <property type="project" value="TreeGrafter"/>
</dbReference>
<dbReference type="PANTHER" id="PTHR30627:SF2">
    <property type="entry name" value="PEPTIDOGLYCAN D,D-TRANSPEPTIDASE MRDA"/>
    <property type="match status" value="1"/>
</dbReference>
<evidence type="ECO:0000256" key="2">
    <source>
        <dbReference type="ARBA" id="ARBA00004236"/>
    </source>
</evidence>
<feature type="transmembrane region" description="Helical" evidence="13">
    <location>
        <begin position="38"/>
        <end position="59"/>
    </location>
</feature>
<dbReference type="SUPFAM" id="SSF56519">
    <property type="entry name" value="Penicillin binding protein dimerisation domain"/>
    <property type="match status" value="1"/>
</dbReference>
<keyword evidence="12" id="KW-0961">Cell wall biogenesis/degradation</keyword>
<feature type="domain" description="Penicillin-binding protein dimerisation" evidence="15">
    <location>
        <begin position="83"/>
        <end position="247"/>
    </location>
</feature>
<sequence length="647" mass="71745">MKRDYRISIDRDDLITPEETLLDSGSDLSDLERPISDLAFRIIWISFILLIGVILSFSFKISIVDHKSLSIVANQNRSANFQIPPPRGIILDRSGKPLTKNLPSFDLLVISKEIREHKEDYDVNLGKIAKALGLDRDILASQVADQMKSSSIFFIAKDLSKEQLLEINFLNPQGFYVIADTKRYYVDGSQFSQIIGYTGKVSKDDLARDSYYLSTDTIGRAGLEDEYEEYLRGEHGRVFFSGGASGDQKEALPGNNIVLNIDYDMQKVLYNSLFNILKPTSLDKAAAIVQNPQNGEVLALVSFPSFDNNLFRDGLSETEYKKLFDNSSKPLFNRVVSGVYNPGSTIKPFMGMAILQEGIFKISDTIKDCVSLTVPDSSGGDTGRTFKNWRVDLGQFNLRRAIADSCNIYFFIGGGGYGKISGLGVDRIANYLKNALADVVLGIDLPNEGKGFVPTPAWKETERGESWYPGDTYNISIGQGDLSVTPLWLNSYIAAIANGGTIYRPRIANRIVDGKNNTLKIFKTEVLKKLPFREDIIDEMRRDMEETVISGTAKLLQDIPVRVGAKTGTSEIVKGKRINSLFTAFAPLNNAEIVVTVLTEGSSSNEGYATRTVNEFMKWYFSKDKVLDVVPSISPAESPEPSISPAL</sequence>
<dbReference type="GO" id="GO:0009002">
    <property type="term" value="F:serine-type D-Ala-D-Ala carboxypeptidase activity"/>
    <property type="evidence" value="ECO:0007669"/>
    <property type="project" value="InterPro"/>
</dbReference>
<evidence type="ECO:0000256" key="9">
    <source>
        <dbReference type="ARBA" id="ARBA00022984"/>
    </source>
</evidence>
<dbReference type="AlphaFoldDB" id="A0A0G0QTZ0"/>
<evidence type="ECO:0000256" key="4">
    <source>
        <dbReference type="ARBA" id="ARBA00022519"/>
    </source>
</evidence>
<evidence type="ECO:0000256" key="11">
    <source>
        <dbReference type="ARBA" id="ARBA00023136"/>
    </source>
</evidence>
<evidence type="ECO:0000256" key="1">
    <source>
        <dbReference type="ARBA" id="ARBA00004167"/>
    </source>
</evidence>
<proteinExistence type="predicted"/>
<dbReference type="GO" id="GO:0071555">
    <property type="term" value="P:cell wall organization"/>
    <property type="evidence" value="ECO:0007669"/>
    <property type="project" value="UniProtKB-KW"/>
</dbReference>
<dbReference type="GO" id="GO:0005886">
    <property type="term" value="C:plasma membrane"/>
    <property type="evidence" value="ECO:0007669"/>
    <property type="project" value="UniProtKB-SubCell"/>
</dbReference>
<comment type="caution">
    <text evidence="16">The sequence shown here is derived from an EMBL/GenBank/DDBJ whole genome shotgun (WGS) entry which is preliminary data.</text>
</comment>
<dbReference type="Proteomes" id="UP000034072">
    <property type="component" value="Unassembled WGS sequence"/>
</dbReference>
<dbReference type="InterPro" id="IPR012338">
    <property type="entry name" value="Beta-lactam/transpept-like"/>
</dbReference>
<evidence type="ECO:0000256" key="7">
    <source>
        <dbReference type="ARBA" id="ARBA00022801"/>
    </source>
</evidence>
<evidence type="ECO:0000256" key="12">
    <source>
        <dbReference type="ARBA" id="ARBA00023316"/>
    </source>
</evidence>
<gene>
    <name evidence="16" type="ORF">UT75_C0004G0007</name>
</gene>
<dbReference type="Pfam" id="PF00905">
    <property type="entry name" value="Transpeptidase"/>
    <property type="match status" value="1"/>
</dbReference>
<dbReference type="EMBL" id="LBXZ01000004">
    <property type="protein sequence ID" value="KKR40796.1"/>
    <property type="molecule type" value="Genomic_DNA"/>
</dbReference>
<accession>A0A0G0QTZ0</accession>